<dbReference type="Proteomes" id="UP000050795">
    <property type="component" value="Unassembled WGS sequence"/>
</dbReference>
<feature type="domain" description="Dynein regulatory complex protein 1/2 N-terminal" evidence="4">
    <location>
        <begin position="93"/>
        <end position="194"/>
    </location>
</feature>
<dbReference type="AlphaFoldDB" id="A0AA85J3J9"/>
<feature type="region of interest" description="Disordered" evidence="3">
    <location>
        <begin position="567"/>
        <end position="628"/>
    </location>
</feature>
<evidence type="ECO:0000256" key="2">
    <source>
        <dbReference type="SAM" id="Coils"/>
    </source>
</evidence>
<dbReference type="GO" id="GO:0070286">
    <property type="term" value="P:axonemal dynein complex assembly"/>
    <property type="evidence" value="ECO:0007669"/>
    <property type="project" value="InterPro"/>
</dbReference>
<dbReference type="GO" id="GO:0060285">
    <property type="term" value="P:cilium-dependent cell motility"/>
    <property type="evidence" value="ECO:0007669"/>
    <property type="project" value="TreeGrafter"/>
</dbReference>
<dbReference type="InterPro" id="IPR039750">
    <property type="entry name" value="DRC1/DRC2"/>
</dbReference>
<feature type="compositionally biased region" description="Polar residues" evidence="3">
    <location>
        <begin position="586"/>
        <end position="600"/>
    </location>
</feature>
<organism evidence="5 6">
    <name type="scientific">Trichobilharzia regenti</name>
    <name type="common">Nasal bird schistosome</name>
    <dbReference type="NCBI Taxonomy" id="157069"/>
    <lineage>
        <taxon>Eukaryota</taxon>
        <taxon>Metazoa</taxon>
        <taxon>Spiralia</taxon>
        <taxon>Lophotrochozoa</taxon>
        <taxon>Platyhelminthes</taxon>
        <taxon>Trematoda</taxon>
        <taxon>Digenea</taxon>
        <taxon>Strigeidida</taxon>
        <taxon>Schistosomatoidea</taxon>
        <taxon>Schistosomatidae</taxon>
        <taxon>Trichobilharzia</taxon>
    </lineage>
</organism>
<evidence type="ECO:0000313" key="5">
    <source>
        <dbReference type="Proteomes" id="UP000050795"/>
    </source>
</evidence>
<dbReference type="InterPro" id="IPR039505">
    <property type="entry name" value="DRC1/2_N"/>
</dbReference>
<evidence type="ECO:0000256" key="3">
    <source>
        <dbReference type="SAM" id="MobiDB-lite"/>
    </source>
</evidence>
<keyword evidence="1 2" id="KW-0175">Coiled coil</keyword>
<protein>
    <recommendedName>
        <fullName evidence="4">Dynein regulatory complex protein 1/2 N-terminal domain-containing protein</fullName>
    </recommendedName>
</protein>
<evidence type="ECO:0000313" key="6">
    <source>
        <dbReference type="WBParaSite" id="TREG1_127590.2"/>
    </source>
</evidence>
<feature type="compositionally biased region" description="Polar residues" evidence="3">
    <location>
        <begin position="616"/>
        <end position="628"/>
    </location>
</feature>
<feature type="compositionally biased region" description="Basic and acidic residues" evidence="3">
    <location>
        <begin position="606"/>
        <end position="615"/>
    </location>
</feature>
<feature type="coiled-coil region" evidence="2">
    <location>
        <begin position="328"/>
        <end position="380"/>
    </location>
</feature>
<feature type="coiled-coil region" evidence="2">
    <location>
        <begin position="151"/>
        <end position="218"/>
    </location>
</feature>
<name>A0AA85J3J9_TRIRE</name>
<reference evidence="5" key="1">
    <citation type="submission" date="2022-06" db="EMBL/GenBank/DDBJ databases">
        <authorList>
            <person name="Berger JAMES D."/>
            <person name="Berger JAMES D."/>
        </authorList>
    </citation>
    <scope>NUCLEOTIDE SEQUENCE [LARGE SCALE GENOMIC DNA]</scope>
</reference>
<proteinExistence type="predicted"/>
<dbReference type="PANTHER" id="PTHR21625">
    <property type="entry name" value="NYD-SP28 PROTEIN"/>
    <property type="match status" value="1"/>
</dbReference>
<sequence>MTMNKYTKKIYFKKEEIKDVGPSVDSDDIEQRIAARRLRIKNRQEMLGADTLTTTTKEQSHQVGLGRAQIEQSNQRIAKLIRDGDSFVTNIRVACDARENLKRAEDHELNQIRVQNLEDDATNSLDLFNKITEQWDIVQESELVDETRELLEKQKKLCTDLITEKNKLINELNLEVKAKDDHYVRELKKRTEDIDLLAERMESQIKAMQRAYREEILAIENAFLEQREKLTNEQNTEWEMLMKEIKQKQINYLKQHEEQVFEFEKELNDLRTKYSEEYNALKISLGSEVETLESHLQKLKSTYQLNLEKLEYNFQVLKRRDEENTVIKSNQKRKITRLQDNLNNLHIKSVKQEKQYSAENEQLTEDYKKRMENYRDLQKKAKLFLDNDRKNFHDIWIMNEETLKKSANRLLDAYRIITEQQLGLTWNPPDTTFMCNTGPLVGSLDQIVCKPPAVVAMELALQTDRRRIHSPQDHTVENAVPTSLKEVSPEIVKEFLQLLCYEPEFLIEEKMKRLLKPLGQEEELLLRLDTILTVLGVQTEEDLDDLFTYFIKQNKYVSWKNRPIHGRQQQHQQLVHSDDKSHSRYAPSTMTEESTQLLPTSSSKLDSTHSSRDSSNEANETVSSGQGK</sequence>
<dbReference type="GO" id="GO:0003352">
    <property type="term" value="P:regulation of cilium movement"/>
    <property type="evidence" value="ECO:0007669"/>
    <property type="project" value="TreeGrafter"/>
</dbReference>
<dbReference type="WBParaSite" id="TREG1_127590.2">
    <property type="protein sequence ID" value="TREG1_127590.2"/>
    <property type="gene ID" value="TREG1_127590"/>
</dbReference>
<evidence type="ECO:0000259" key="4">
    <source>
        <dbReference type="Pfam" id="PF14772"/>
    </source>
</evidence>
<evidence type="ECO:0000256" key="1">
    <source>
        <dbReference type="ARBA" id="ARBA00023054"/>
    </source>
</evidence>
<reference evidence="6" key="2">
    <citation type="submission" date="2023-11" db="UniProtKB">
        <authorList>
            <consortium name="WormBaseParasite"/>
        </authorList>
    </citation>
    <scope>IDENTIFICATION</scope>
</reference>
<accession>A0AA85J3J9</accession>
<keyword evidence="5" id="KW-1185">Reference proteome</keyword>
<dbReference type="Pfam" id="PF14772">
    <property type="entry name" value="NYD-SP28"/>
    <property type="match status" value="1"/>
</dbReference>
<dbReference type="GO" id="GO:0005858">
    <property type="term" value="C:axonemal dynein complex"/>
    <property type="evidence" value="ECO:0007669"/>
    <property type="project" value="InterPro"/>
</dbReference>
<dbReference type="PANTHER" id="PTHR21625:SF1">
    <property type="entry name" value="DYNEIN REGULATORY COMPLEX PROTEIN 1"/>
    <property type="match status" value="1"/>
</dbReference>